<proteinExistence type="predicted"/>
<gene>
    <name evidence="1" type="ORF">CLAUDI_28</name>
</gene>
<protein>
    <submittedName>
        <fullName evidence="1">Uncharacterized protein</fullName>
    </submittedName>
</protein>
<organism evidence="1 2">
    <name type="scientific">Bacillus phage Claudi</name>
    <dbReference type="NCBI Taxonomy" id="1874001"/>
    <lineage>
        <taxon>Viruses</taxon>
        <taxon>Duplodnaviria</taxon>
        <taxon>Heunggongvirae</taxon>
        <taxon>Uroviricota</taxon>
        <taxon>Caudoviricetes</taxon>
        <taxon>Salasmaviridae</taxon>
        <taxon>Northropvirinae</taxon>
        <taxon>Claudivirus</taxon>
        <taxon>Claudivirus claudi</taxon>
    </lineage>
</organism>
<evidence type="ECO:0000313" key="1">
    <source>
        <dbReference type="EMBL" id="ANT41182.1"/>
    </source>
</evidence>
<reference evidence="2" key="1">
    <citation type="submission" date="2016-05" db="EMBL/GenBank/DDBJ databases">
        <authorList>
            <person name="Carter D."/>
            <person name="Cochran E."/>
            <person name="Johnson A."/>
        </authorList>
    </citation>
    <scope>NUCLEOTIDE SEQUENCE [LARGE SCALE GENOMIC DNA]</scope>
</reference>
<sequence>MKMSVIEMMVKTLLLQGKNEDEIFYSLCDRGVSPVSAQFIIDQYI</sequence>
<accession>A0A1B1PAJ9</accession>
<dbReference type="RefSeq" id="YP_009279596.1">
    <property type="nucleotide sequence ID" value="NC_031015.1"/>
</dbReference>
<evidence type="ECO:0000313" key="2">
    <source>
        <dbReference type="Proteomes" id="UP000204264"/>
    </source>
</evidence>
<name>A0A1B1PAJ9_9CAUD</name>
<dbReference type="KEGG" id="vg:29062586"/>
<keyword evidence="2" id="KW-1185">Reference proteome</keyword>
<dbReference type="Proteomes" id="UP000204264">
    <property type="component" value="Segment"/>
</dbReference>
<dbReference type="GeneID" id="29062586"/>
<dbReference type="EMBL" id="KX349900">
    <property type="protein sequence ID" value="ANT41182.1"/>
    <property type="molecule type" value="Genomic_DNA"/>
</dbReference>